<name>A0AC61QNT2_9BACT</name>
<keyword evidence="2" id="KW-1185">Reference proteome</keyword>
<comment type="caution">
    <text evidence="1">The sequence shown here is derived from an EMBL/GenBank/DDBJ whole genome shotgun (WGS) entry which is preliminary data.</text>
</comment>
<evidence type="ECO:0000313" key="1">
    <source>
        <dbReference type="EMBL" id="TGX81387.1"/>
    </source>
</evidence>
<accession>A0AC61QNT2</accession>
<sequence length="172" mass="19997">MSSSCIHEYLFFWGHLSAPHVVTKACFSQWYPCKFEVDGQMYSSTEQYMMSEKARLMGDTETRERILATDDPREIKKLGRMVRDFDARLWDMKKSQVVVNGNLHKFGQNPKLRDFLLSTGDKVLVEASPYDKIWGIGLEAKNPDACDPRLWKGENLLGFALMEVRELLRKKR</sequence>
<reference evidence="1" key="1">
    <citation type="submission" date="2019-04" db="EMBL/GenBank/DDBJ databases">
        <title>Microbes associate with the intestines of laboratory mice.</title>
        <authorList>
            <person name="Navarre W."/>
            <person name="Wong E."/>
            <person name="Huang K."/>
            <person name="Tropini C."/>
            <person name="Ng K."/>
            <person name="Yu B."/>
        </authorList>
    </citation>
    <scope>NUCLEOTIDE SEQUENCE</scope>
    <source>
        <strain evidence="1">NM73_A23</strain>
    </source>
</reference>
<dbReference type="Proteomes" id="UP000308886">
    <property type="component" value="Unassembled WGS sequence"/>
</dbReference>
<proteinExistence type="predicted"/>
<protein>
    <submittedName>
        <fullName evidence="1">NADAR family protein</fullName>
    </submittedName>
</protein>
<organism evidence="1 2">
    <name type="scientific">Palleniella muris</name>
    <dbReference type="NCBI Taxonomy" id="3038145"/>
    <lineage>
        <taxon>Bacteria</taxon>
        <taxon>Pseudomonadati</taxon>
        <taxon>Bacteroidota</taxon>
        <taxon>Bacteroidia</taxon>
        <taxon>Bacteroidales</taxon>
        <taxon>Prevotellaceae</taxon>
        <taxon>Palleniella</taxon>
    </lineage>
</organism>
<gene>
    <name evidence="1" type="ORF">E5358_10400</name>
</gene>
<evidence type="ECO:0000313" key="2">
    <source>
        <dbReference type="Proteomes" id="UP000308886"/>
    </source>
</evidence>
<dbReference type="EMBL" id="SRZC01000017">
    <property type="protein sequence ID" value="TGX81387.1"/>
    <property type="molecule type" value="Genomic_DNA"/>
</dbReference>